<proteinExistence type="predicted"/>
<dbReference type="Proteomes" id="UP001604277">
    <property type="component" value="Unassembled WGS sequence"/>
</dbReference>
<dbReference type="EMBL" id="JBFOLJ010000014">
    <property type="protein sequence ID" value="KAL2476832.1"/>
    <property type="molecule type" value="Genomic_DNA"/>
</dbReference>
<organism evidence="1 2">
    <name type="scientific">Forsythia ovata</name>
    <dbReference type="NCBI Taxonomy" id="205694"/>
    <lineage>
        <taxon>Eukaryota</taxon>
        <taxon>Viridiplantae</taxon>
        <taxon>Streptophyta</taxon>
        <taxon>Embryophyta</taxon>
        <taxon>Tracheophyta</taxon>
        <taxon>Spermatophyta</taxon>
        <taxon>Magnoliopsida</taxon>
        <taxon>eudicotyledons</taxon>
        <taxon>Gunneridae</taxon>
        <taxon>Pentapetalae</taxon>
        <taxon>asterids</taxon>
        <taxon>lamiids</taxon>
        <taxon>Lamiales</taxon>
        <taxon>Oleaceae</taxon>
        <taxon>Forsythieae</taxon>
        <taxon>Forsythia</taxon>
    </lineage>
</organism>
<reference evidence="2" key="1">
    <citation type="submission" date="2024-07" db="EMBL/GenBank/DDBJ databases">
        <title>Two chromosome-level genome assemblies of Korean endemic species Abeliophyllum distichum and Forsythia ovata (Oleaceae).</title>
        <authorList>
            <person name="Jang H."/>
        </authorList>
    </citation>
    <scope>NUCLEOTIDE SEQUENCE [LARGE SCALE GENOMIC DNA]</scope>
</reference>
<evidence type="ECO:0000313" key="1">
    <source>
        <dbReference type="EMBL" id="KAL2476832.1"/>
    </source>
</evidence>
<accession>A0ABD1QKT8</accession>
<dbReference type="AlphaFoldDB" id="A0ABD1QKT8"/>
<keyword evidence="2" id="KW-1185">Reference proteome</keyword>
<name>A0ABD1QKT8_9LAMI</name>
<comment type="caution">
    <text evidence="1">The sequence shown here is derived from an EMBL/GenBank/DDBJ whole genome shotgun (WGS) entry which is preliminary data.</text>
</comment>
<gene>
    <name evidence="1" type="ORF">Fot_45846</name>
</gene>
<sequence>MTDHCYNQYNIHVLAEGSSKLEETDTVLTRKPQAAFGRRTFWIEHQRPTKPGKSTGNDCQCQEQIMTDEIKELNRKGSLIHQENIELYKKVDLVRQENAELRRKVYGSENIDEANRVSHITDGINNEYDLHAPINLQLSQPQTQKNNTPTIMMKLG</sequence>
<protein>
    <submittedName>
        <fullName evidence="1">K-box domain-containing protein</fullName>
    </submittedName>
</protein>
<evidence type="ECO:0000313" key="2">
    <source>
        <dbReference type="Proteomes" id="UP001604277"/>
    </source>
</evidence>